<dbReference type="Proteomes" id="UP000886934">
    <property type="component" value="Unassembled WGS sequence"/>
</dbReference>
<dbReference type="AlphaFoldDB" id="A0AA37FWT7"/>
<name>A0AA37FWT7_AERCA</name>
<dbReference type="EMBL" id="BPNN01000019">
    <property type="protein sequence ID" value="GJA63066.1"/>
    <property type="molecule type" value="Genomic_DNA"/>
</dbReference>
<evidence type="ECO:0000313" key="1">
    <source>
        <dbReference type="EMBL" id="GJA63066.1"/>
    </source>
</evidence>
<proteinExistence type="predicted"/>
<reference evidence="1" key="1">
    <citation type="submission" date="2021-07" db="EMBL/GenBank/DDBJ databases">
        <title>Draft genome sequence of carbapenem-resistant Aeromonas spp. in Japan.</title>
        <authorList>
            <person name="Maehana S."/>
            <person name="Suzuki M."/>
            <person name="Kitasato H."/>
        </authorList>
    </citation>
    <scope>NUCLEOTIDE SEQUENCE</scope>
    <source>
        <strain evidence="1">KAM351</strain>
    </source>
</reference>
<comment type="caution">
    <text evidence="1">The sequence shown here is derived from an EMBL/GenBank/DDBJ whole genome shotgun (WGS) entry which is preliminary data.</text>
</comment>
<evidence type="ECO:0000313" key="2">
    <source>
        <dbReference type="Proteomes" id="UP000886934"/>
    </source>
</evidence>
<sequence>MVAQDINNVADFVANDAKGLRAQYCVVIEQIVQELRGLPCAELTVEPVAKQ</sequence>
<gene>
    <name evidence="1" type="ORF">KAM351_16770</name>
</gene>
<protein>
    <submittedName>
        <fullName evidence="1">Uncharacterized protein</fullName>
    </submittedName>
</protein>
<accession>A0AA37FWT7</accession>
<organism evidence="1 2">
    <name type="scientific">Aeromonas caviae</name>
    <name type="common">Aeromonas punctata</name>
    <dbReference type="NCBI Taxonomy" id="648"/>
    <lineage>
        <taxon>Bacteria</taxon>
        <taxon>Pseudomonadati</taxon>
        <taxon>Pseudomonadota</taxon>
        <taxon>Gammaproteobacteria</taxon>
        <taxon>Aeromonadales</taxon>
        <taxon>Aeromonadaceae</taxon>
        <taxon>Aeromonas</taxon>
    </lineage>
</organism>